<keyword evidence="3" id="KW-0106">Calcium</keyword>
<feature type="domain" description="EF-hand" evidence="5">
    <location>
        <begin position="532"/>
        <end position="567"/>
    </location>
</feature>
<evidence type="ECO:0000256" key="1">
    <source>
        <dbReference type="ARBA" id="ARBA00022723"/>
    </source>
</evidence>
<organism evidence="6 10">
    <name type="scientific">Phytophthora fragariae</name>
    <dbReference type="NCBI Taxonomy" id="53985"/>
    <lineage>
        <taxon>Eukaryota</taxon>
        <taxon>Sar</taxon>
        <taxon>Stramenopiles</taxon>
        <taxon>Oomycota</taxon>
        <taxon>Peronosporomycetes</taxon>
        <taxon>Peronosporales</taxon>
        <taxon>Peronosporaceae</taxon>
        <taxon>Phytophthora</taxon>
    </lineage>
</organism>
<dbReference type="PANTHER" id="PTHR34524">
    <property type="entry name" value="CALCYPHOSIN"/>
    <property type="match status" value="1"/>
</dbReference>
<dbReference type="InterPro" id="IPR002048">
    <property type="entry name" value="EF_hand_dom"/>
</dbReference>
<gene>
    <name evidence="8" type="ORF">PF004_g16206</name>
    <name evidence="9" type="ORF">PF008_g16764</name>
    <name evidence="7" type="ORF">PF010_g16762</name>
    <name evidence="6" type="ORF">PF011_g16116</name>
</gene>
<dbReference type="Proteomes" id="UP000460718">
    <property type="component" value="Unassembled WGS sequence"/>
</dbReference>
<feature type="domain" description="EF-hand" evidence="5">
    <location>
        <begin position="492"/>
        <end position="527"/>
    </location>
</feature>
<evidence type="ECO:0000256" key="2">
    <source>
        <dbReference type="ARBA" id="ARBA00022737"/>
    </source>
</evidence>
<proteinExistence type="predicted"/>
<dbReference type="Gene3D" id="1.10.238.10">
    <property type="entry name" value="EF-hand"/>
    <property type="match status" value="2"/>
</dbReference>
<sequence length="705" mass="79562">MAAAFYWETEAFRVAMAPWSSDPSRQRAVSARVSVAEQWTPGFALRFDLEILEKPVENAAEMGSVLTPTHCSGHLMRLVNQRQMLRAFEFAFVGLEADQRRPPGGEEGGDELLDRKLKKWLAGGGQVPAPPKEELARWLLAWMIVAPATESEESADEWVVLMCGEKGAECSVELDLFTGESGDSSEPVVDDGKDNGAVDDDSGRDTEDDEELPPPYEEVEVVEADASTPDPATCEDVARPAEVPIQGKESSRDRDILPKQPAKRKLSVRSSSTRSLAISVASTTSTEQNEKPLLKPTIVRLNPRLDSLDVVNLEEPSDEWSEDRRHFQQELRASRRDVLAAKQQREKVERLAQLRHTQLLKESARKLRVNEQKRRDAQAVRQLIADTLEYRDELSIMESKVKQASIAALRDQERVKRQTRVVLGNTEKATRGSVIGPGPLSKKEIELIASNTRDEAAVYDLHGRRHSLEEAKLVAKESALESAMRKIRRLLLYSSESVDIFRRYDIDRSGALSYNEFQRMLRENGTGDPAELTKEQSMAFFTRFDADNSGEIDYSELLWGFFNWEAFLKRWHERKSASTTAPSEREMRPFFLKYDRSSQGVVTIKQFQLVMDYLGVILSDVDAKLLAVKFDAGKDGYIDYNKFLSCVNLSETQHDVNLGDGNQSLQSTVEPRSCPDTAPPGMERIWKELQTLTTTQAKLHRLLRK</sequence>
<feature type="compositionally biased region" description="Acidic residues" evidence="4">
    <location>
        <begin position="206"/>
        <end position="223"/>
    </location>
</feature>
<evidence type="ECO:0000313" key="9">
    <source>
        <dbReference type="EMBL" id="KAE9325949.1"/>
    </source>
</evidence>
<keyword evidence="1" id="KW-0479">Metal-binding</keyword>
<evidence type="ECO:0000256" key="3">
    <source>
        <dbReference type="ARBA" id="ARBA00022837"/>
    </source>
</evidence>
<evidence type="ECO:0000259" key="5">
    <source>
        <dbReference type="PROSITE" id="PS50222"/>
    </source>
</evidence>
<evidence type="ECO:0000313" key="10">
    <source>
        <dbReference type="Proteomes" id="UP000460718"/>
    </source>
</evidence>
<dbReference type="PROSITE" id="PS00018">
    <property type="entry name" value="EF_HAND_1"/>
    <property type="match status" value="2"/>
</dbReference>
<dbReference type="InterPro" id="IPR011992">
    <property type="entry name" value="EF-hand-dom_pair"/>
</dbReference>
<dbReference type="Proteomes" id="UP000476176">
    <property type="component" value="Unassembled WGS sequence"/>
</dbReference>
<feature type="region of interest" description="Disordered" evidence="4">
    <location>
        <begin position="178"/>
        <end position="270"/>
    </location>
</feature>
<dbReference type="Proteomes" id="UP000486351">
    <property type="component" value="Unassembled WGS sequence"/>
</dbReference>
<dbReference type="PANTHER" id="PTHR34524:SF6">
    <property type="entry name" value="CALCYPHOSINE LIKE"/>
    <property type="match status" value="1"/>
</dbReference>
<dbReference type="GO" id="GO:0005509">
    <property type="term" value="F:calcium ion binding"/>
    <property type="evidence" value="ECO:0007669"/>
    <property type="project" value="InterPro"/>
</dbReference>
<accession>A0A6A3JW68</accession>
<name>A0A6A3JW68_9STRA</name>
<dbReference type="Pfam" id="PF13499">
    <property type="entry name" value="EF-hand_7"/>
    <property type="match status" value="1"/>
</dbReference>
<dbReference type="SUPFAM" id="SSF47473">
    <property type="entry name" value="EF-hand"/>
    <property type="match status" value="1"/>
</dbReference>
<evidence type="ECO:0000313" key="13">
    <source>
        <dbReference type="Proteomes" id="UP000488956"/>
    </source>
</evidence>
<dbReference type="Proteomes" id="UP000488956">
    <property type="component" value="Unassembled WGS sequence"/>
</dbReference>
<dbReference type="AlphaFoldDB" id="A0A6A3JW68"/>
<dbReference type="EMBL" id="QXFX01001167">
    <property type="protein sequence ID" value="KAE9095290.1"/>
    <property type="molecule type" value="Genomic_DNA"/>
</dbReference>
<feature type="compositionally biased region" description="Basic and acidic residues" evidence="4">
    <location>
        <begin position="190"/>
        <end position="205"/>
    </location>
</feature>
<evidence type="ECO:0000256" key="4">
    <source>
        <dbReference type="SAM" id="MobiDB-lite"/>
    </source>
</evidence>
<dbReference type="EMBL" id="QXFW01001134">
    <property type="protein sequence ID" value="KAE8995923.1"/>
    <property type="molecule type" value="Genomic_DNA"/>
</dbReference>
<dbReference type="EMBL" id="QXGC01001134">
    <property type="protein sequence ID" value="KAE9210374.1"/>
    <property type="molecule type" value="Genomic_DNA"/>
</dbReference>
<feature type="compositionally biased region" description="Polar residues" evidence="4">
    <location>
        <begin position="660"/>
        <end position="670"/>
    </location>
</feature>
<dbReference type="InterPro" id="IPR051581">
    <property type="entry name" value="Ca-bind"/>
</dbReference>
<protein>
    <recommendedName>
        <fullName evidence="5">EF-hand domain-containing protein</fullName>
    </recommendedName>
</protein>
<evidence type="ECO:0000313" key="11">
    <source>
        <dbReference type="Proteomes" id="UP000476176"/>
    </source>
</evidence>
<dbReference type="InterPro" id="IPR018247">
    <property type="entry name" value="EF_Hand_1_Ca_BS"/>
</dbReference>
<dbReference type="SMART" id="SM00054">
    <property type="entry name" value="EFh"/>
    <property type="match status" value="3"/>
</dbReference>
<dbReference type="PROSITE" id="PS50222">
    <property type="entry name" value="EF_HAND_2"/>
    <property type="match status" value="2"/>
</dbReference>
<evidence type="ECO:0000313" key="8">
    <source>
        <dbReference type="EMBL" id="KAE9210374.1"/>
    </source>
</evidence>
<comment type="caution">
    <text evidence="6">The sequence shown here is derived from an EMBL/GenBank/DDBJ whole genome shotgun (WGS) entry which is preliminary data.</text>
</comment>
<evidence type="ECO:0000313" key="7">
    <source>
        <dbReference type="EMBL" id="KAE9095290.1"/>
    </source>
</evidence>
<dbReference type="EMBL" id="QXFY01001169">
    <property type="protein sequence ID" value="KAE9325949.1"/>
    <property type="molecule type" value="Genomic_DNA"/>
</dbReference>
<keyword evidence="2" id="KW-0677">Repeat</keyword>
<reference evidence="10 11" key="1">
    <citation type="submission" date="2018-09" db="EMBL/GenBank/DDBJ databases">
        <title>Genomic investigation of the strawberry pathogen Phytophthora fragariae indicates pathogenicity is determined by transcriptional variation in three key races.</title>
        <authorList>
            <person name="Adams T.M."/>
            <person name="Armitage A.D."/>
            <person name="Sobczyk M.K."/>
            <person name="Bates H.J."/>
            <person name="Dunwell J.M."/>
            <person name="Nellist C.F."/>
            <person name="Harrison R.J."/>
        </authorList>
    </citation>
    <scope>NUCLEOTIDE SEQUENCE [LARGE SCALE GENOMIC DNA]</scope>
    <source>
        <strain evidence="8 11">BC-23</strain>
        <strain evidence="9 12">NOV-77</strain>
        <strain evidence="7 13">ONT-3</strain>
        <strain evidence="6 10">SCRP245</strain>
    </source>
</reference>
<feature type="region of interest" description="Disordered" evidence="4">
    <location>
        <begin position="660"/>
        <end position="679"/>
    </location>
</feature>
<evidence type="ECO:0000313" key="6">
    <source>
        <dbReference type="EMBL" id="KAE8995923.1"/>
    </source>
</evidence>
<evidence type="ECO:0000313" key="12">
    <source>
        <dbReference type="Proteomes" id="UP000486351"/>
    </source>
</evidence>